<evidence type="ECO:0000259" key="6">
    <source>
        <dbReference type="PROSITE" id="PS50835"/>
    </source>
</evidence>
<reference evidence="7 8" key="1">
    <citation type="submission" date="2022-12" db="EMBL/GenBank/DDBJ databases">
        <title>Chromosome-level genome of Tegillarca granosa.</title>
        <authorList>
            <person name="Kim J."/>
        </authorList>
    </citation>
    <scope>NUCLEOTIDE SEQUENCE [LARGE SCALE GENOMIC DNA]</scope>
    <source>
        <strain evidence="7">Teg-2019</strain>
        <tissue evidence="7">Adductor muscle</tissue>
    </source>
</reference>
<organism evidence="7 8">
    <name type="scientific">Tegillarca granosa</name>
    <name type="common">Malaysian cockle</name>
    <name type="synonym">Anadara granosa</name>
    <dbReference type="NCBI Taxonomy" id="220873"/>
    <lineage>
        <taxon>Eukaryota</taxon>
        <taxon>Metazoa</taxon>
        <taxon>Spiralia</taxon>
        <taxon>Lophotrochozoa</taxon>
        <taxon>Mollusca</taxon>
        <taxon>Bivalvia</taxon>
        <taxon>Autobranchia</taxon>
        <taxon>Pteriomorphia</taxon>
        <taxon>Arcoida</taxon>
        <taxon>Arcoidea</taxon>
        <taxon>Arcidae</taxon>
        <taxon>Tegillarca</taxon>
    </lineage>
</organism>
<keyword evidence="3" id="KW-1015">Disulfide bond</keyword>
<protein>
    <recommendedName>
        <fullName evidence="6">Ig-like domain-containing protein</fullName>
    </recommendedName>
</protein>
<gene>
    <name evidence="7" type="ORF">KUTeg_018128</name>
</gene>
<keyword evidence="2" id="KW-0677">Repeat</keyword>
<sequence length="371" mass="41277">MSIFGAFIIYGQILDTTPVSIKVVAGKNLVLPCHVEDIGTYKVIFSRNNEILYYGETSHVSDERLTMLNPYDSDWNLHIKGVKFSDQGVYHCRIMTTPQQIKTLNVTVEVSSKIIHTQSSNDLKVPEHENVTLVCVASGVPSPKFQWYFRKFTETKMGEHIVNGGSGTLLRRQITRDQAVPPEVNLLNPTQSQFLGRDTELHCEIAGEPLEETKWMRGNVKLPFESFKYRQALLPSRDHIKVLSLEIRGLDKSDFGEYSCFAYNKYGMAKKSMKLVEAKTTTTTSTSTTPSIVSTTLSSTILSTTTRSVLTSPLVVDRNASVSGNDPSYTVLPTKSPIDPESQGTDSGSRVFNVTTVYVMVALTCKLLTIL</sequence>
<dbReference type="Proteomes" id="UP001217089">
    <property type="component" value="Unassembled WGS sequence"/>
</dbReference>
<keyword evidence="4" id="KW-0393">Immunoglobulin domain</keyword>
<feature type="domain" description="Ig-like" evidence="6">
    <location>
        <begin position="182"/>
        <end position="276"/>
    </location>
</feature>
<dbReference type="InterPro" id="IPR007110">
    <property type="entry name" value="Ig-like_dom"/>
</dbReference>
<dbReference type="EMBL" id="JARBDR010000903">
    <property type="protein sequence ID" value="KAJ8304545.1"/>
    <property type="molecule type" value="Genomic_DNA"/>
</dbReference>
<dbReference type="Gene3D" id="2.60.40.10">
    <property type="entry name" value="Immunoglobulins"/>
    <property type="match status" value="3"/>
</dbReference>
<evidence type="ECO:0000256" key="5">
    <source>
        <dbReference type="SAM" id="MobiDB-lite"/>
    </source>
</evidence>
<comment type="caution">
    <text evidence="7">The sequence shown here is derived from an EMBL/GenBank/DDBJ whole genome shotgun (WGS) entry which is preliminary data.</text>
</comment>
<dbReference type="InterPro" id="IPR013783">
    <property type="entry name" value="Ig-like_fold"/>
</dbReference>
<dbReference type="SMART" id="SM00409">
    <property type="entry name" value="IG"/>
    <property type="match status" value="2"/>
</dbReference>
<evidence type="ECO:0000256" key="1">
    <source>
        <dbReference type="ARBA" id="ARBA00022729"/>
    </source>
</evidence>
<dbReference type="PANTHER" id="PTHR12231:SF253">
    <property type="entry name" value="DPR-INTERACTING PROTEIN ETA, ISOFORM B-RELATED"/>
    <property type="match status" value="1"/>
</dbReference>
<accession>A0ABQ9EMA4</accession>
<dbReference type="PROSITE" id="PS50835">
    <property type="entry name" value="IG_LIKE"/>
    <property type="match status" value="2"/>
</dbReference>
<feature type="region of interest" description="Disordered" evidence="5">
    <location>
        <begin position="326"/>
        <end position="347"/>
    </location>
</feature>
<feature type="domain" description="Ig-like" evidence="6">
    <location>
        <begin position="11"/>
        <end position="111"/>
    </location>
</feature>
<dbReference type="InterPro" id="IPR003599">
    <property type="entry name" value="Ig_sub"/>
</dbReference>
<dbReference type="Pfam" id="PF13927">
    <property type="entry name" value="Ig_3"/>
    <property type="match status" value="1"/>
</dbReference>
<keyword evidence="8" id="KW-1185">Reference proteome</keyword>
<proteinExistence type="predicted"/>
<evidence type="ECO:0000256" key="4">
    <source>
        <dbReference type="ARBA" id="ARBA00023319"/>
    </source>
</evidence>
<evidence type="ECO:0000256" key="3">
    <source>
        <dbReference type="ARBA" id="ARBA00023157"/>
    </source>
</evidence>
<dbReference type="SMART" id="SM00408">
    <property type="entry name" value="IGc2"/>
    <property type="match status" value="2"/>
</dbReference>
<evidence type="ECO:0000256" key="2">
    <source>
        <dbReference type="ARBA" id="ARBA00022737"/>
    </source>
</evidence>
<dbReference type="InterPro" id="IPR036179">
    <property type="entry name" value="Ig-like_dom_sf"/>
</dbReference>
<dbReference type="InterPro" id="IPR013106">
    <property type="entry name" value="Ig_V-set"/>
</dbReference>
<dbReference type="PANTHER" id="PTHR12231">
    <property type="entry name" value="CTX-RELATED TYPE I TRANSMEMBRANE PROTEIN"/>
    <property type="match status" value="1"/>
</dbReference>
<name>A0ABQ9EMA4_TEGGR</name>
<dbReference type="Pfam" id="PF07686">
    <property type="entry name" value="V-set"/>
    <property type="match status" value="1"/>
</dbReference>
<keyword evidence="1" id="KW-0732">Signal</keyword>
<evidence type="ECO:0000313" key="8">
    <source>
        <dbReference type="Proteomes" id="UP001217089"/>
    </source>
</evidence>
<dbReference type="SUPFAM" id="SSF48726">
    <property type="entry name" value="Immunoglobulin"/>
    <property type="match status" value="2"/>
</dbReference>
<dbReference type="InterPro" id="IPR003598">
    <property type="entry name" value="Ig_sub2"/>
</dbReference>
<evidence type="ECO:0000313" key="7">
    <source>
        <dbReference type="EMBL" id="KAJ8304545.1"/>
    </source>
</evidence>
<dbReference type="InterPro" id="IPR051170">
    <property type="entry name" value="Neural/epithelial_adhesion"/>
</dbReference>